<protein>
    <submittedName>
        <fullName evidence="2">Putative secreted protein</fullName>
    </submittedName>
</protein>
<accession>A0A2M4CFN0</accession>
<name>A0A2M4CFN0_9DIPT</name>
<dbReference type="EMBL" id="GGFJ01014894">
    <property type="protein sequence ID" value="MBW64035.1"/>
    <property type="molecule type" value="Transcribed_RNA"/>
</dbReference>
<feature type="chain" id="PRO_5014831143" evidence="1">
    <location>
        <begin position="18"/>
        <end position="67"/>
    </location>
</feature>
<sequence length="67" mass="7271">MEAAVMVIATMVMAVTAWVEETTAEVTATMTAMVLTGGAMVIEKLQDGPVLFSGLLPLPIWRLLHRR</sequence>
<proteinExistence type="predicted"/>
<evidence type="ECO:0000313" key="2">
    <source>
        <dbReference type="EMBL" id="MBW64035.1"/>
    </source>
</evidence>
<dbReference type="AlphaFoldDB" id="A0A2M4CFN0"/>
<feature type="signal peptide" evidence="1">
    <location>
        <begin position="1"/>
        <end position="17"/>
    </location>
</feature>
<organism evidence="2">
    <name type="scientific">Anopheles marajoara</name>
    <dbReference type="NCBI Taxonomy" id="58244"/>
    <lineage>
        <taxon>Eukaryota</taxon>
        <taxon>Metazoa</taxon>
        <taxon>Ecdysozoa</taxon>
        <taxon>Arthropoda</taxon>
        <taxon>Hexapoda</taxon>
        <taxon>Insecta</taxon>
        <taxon>Pterygota</taxon>
        <taxon>Neoptera</taxon>
        <taxon>Endopterygota</taxon>
        <taxon>Diptera</taxon>
        <taxon>Nematocera</taxon>
        <taxon>Culicoidea</taxon>
        <taxon>Culicidae</taxon>
        <taxon>Anophelinae</taxon>
        <taxon>Anopheles</taxon>
    </lineage>
</organism>
<reference evidence="2" key="1">
    <citation type="submission" date="2018-01" db="EMBL/GenBank/DDBJ databases">
        <title>An insight into the sialome of Amazonian anophelines.</title>
        <authorList>
            <person name="Ribeiro J.M."/>
            <person name="Scarpassa V."/>
            <person name="Calvo E."/>
        </authorList>
    </citation>
    <scope>NUCLEOTIDE SEQUENCE</scope>
    <source>
        <tissue evidence="2">Salivary glands</tissue>
    </source>
</reference>
<keyword evidence="1" id="KW-0732">Signal</keyword>
<evidence type="ECO:0000256" key="1">
    <source>
        <dbReference type="SAM" id="SignalP"/>
    </source>
</evidence>